<comment type="caution">
    <text evidence="3">The sequence shown here is derived from an EMBL/GenBank/DDBJ whole genome shotgun (WGS) entry which is preliminary data.</text>
</comment>
<dbReference type="InterPro" id="IPR027417">
    <property type="entry name" value="P-loop_NTPase"/>
</dbReference>
<keyword evidence="1" id="KW-0347">Helicase</keyword>
<dbReference type="GO" id="GO:0006310">
    <property type="term" value="P:DNA recombination"/>
    <property type="evidence" value="ECO:0007669"/>
    <property type="project" value="UniProtKB-KW"/>
</dbReference>
<dbReference type="GO" id="GO:0000723">
    <property type="term" value="P:telomere maintenance"/>
    <property type="evidence" value="ECO:0007669"/>
    <property type="project" value="InterPro"/>
</dbReference>
<reference evidence="3" key="1">
    <citation type="submission" date="2021-01" db="EMBL/GenBank/DDBJ databases">
        <authorList>
            <person name="Li R."/>
            <person name="Bekaert M."/>
        </authorList>
    </citation>
    <scope>NUCLEOTIDE SEQUENCE</scope>
    <source>
        <strain evidence="3">Farmed</strain>
    </source>
</reference>
<keyword evidence="1" id="KW-0227">DNA damage</keyword>
<gene>
    <name evidence="3" type="ORF">SPHA_68768</name>
</gene>
<keyword evidence="1" id="KW-0067">ATP-binding</keyword>
<dbReference type="SUPFAM" id="SSF52540">
    <property type="entry name" value="P-loop containing nucleoside triphosphate hydrolases"/>
    <property type="match status" value="1"/>
</dbReference>
<evidence type="ECO:0000259" key="2">
    <source>
        <dbReference type="Pfam" id="PF05970"/>
    </source>
</evidence>
<dbReference type="OrthoDB" id="1728974at2759"/>
<dbReference type="GO" id="GO:0016787">
    <property type="term" value="F:hydrolase activity"/>
    <property type="evidence" value="ECO:0007669"/>
    <property type="project" value="UniProtKB-KW"/>
</dbReference>
<evidence type="ECO:0000313" key="3">
    <source>
        <dbReference type="EMBL" id="CAE1318264.1"/>
    </source>
</evidence>
<keyword evidence="1" id="KW-0233">DNA recombination</keyword>
<sequence>MWSNNQWVRRKAGDPVEGYPDARSNSCLGRVYTVPHPRSQQECFYLHLLLHEIAGPTSFTDIRTVKGIECQSYREACFRLGFLEDDSQWDADMAEAELLRTPSRLRTLFAILLLRCELSDPLSLRLKYRESMSEDVLFSVQRNSPGVECSFTDFIFNRALVALEDVVFELGVATLPTYGLPPPLRDGFELLRETSYYIEGLNAYITENEPKLLPDQRVAFTTITDRTNGSSGGIYFLVVPGGTGKTFVTKLVLAELRRRGEIAIAVASSGISATLLPGGRTAYSAFRLPLVLCRSQTPLCNKTKKSPQAEVLRRCKLIATPPTPYGWSNPSPVRRL</sequence>
<evidence type="ECO:0000256" key="1">
    <source>
        <dbReference type="RuleBase" id="RU363044"/>
    </source>
</evidence>
<keyword evidence="4" id="KW-1185">Reference proteome</keyword>
<dbReference type="AlphaFoldDB" id="A0A812E613"/>
<dbReference type="Proteomes" id="UP000597762">
    <property type="component" value="Unassembled WGS sequence"/>
</dbReference>
<accession>A0A812E613</accession>
<dbReference type="GO" id="GO:0043139">
    <property type="term" value="F:5'-3' DNA helicase activity"/>
    <property type="evidence" value="ECO:0007669"/>
    <property type="project" value="UniProtKB-EC"/>
</dbReference>
<comment type="catalytic activity">
    <reaction evidence="1">
        <text>ATP + H2O = ADP + phosphate + H(+)</text>
        <dbReference type="Rhea" id="RHEA:13065"/>
        <dbReference type="ChEBI" id="CHEBI:15377"/>
        <dbReference type="ChEBI" id="CHEBI:15378"/>
        <dbReference type="ChEBI" id="CHEBI:30616"/>
        <dbReference type="ChEBI" id="CHEBI:43474"/>
        <dbReference type="ChEBI" id="CHEBI:456216"/>
        <dbReference type="EC" id="5.6.2.3"/>
    </reaction>
</comment>
<comment type="similarity">
    <text evidence="1">Belongs to the helicase family.</text>
</comment>
<evidence type="ECO:0000313" key="4">
    <source>
        <dbReference type="Proteomes" id="UP000597762"/>
    </source>
</evidence>
<dbReference type="EC" id="5.6.2.3" evidence="1"/>
<dbReference type="PANTHER" id="PTHR10492">
    <property type="match status" value="1"/>
</dbReference>
<organism evidence="3 4">
    <name type="scientific">Acanthosepion pharaonis</name>
    <name type="common">Pharaoh cuttlefish</name>
    <name type="synonym">Sepia pharaonis</name>
    <dbReference type="NCBI Taxonomy" id="158019"/>
    <lineage>
        <taxon>Eukaryota</taxon>
        <taxon>Metazoa</taxon>
        <taxon>Spiralia</taxon>
        <taxon>Lophotrochozoa</taxon>
        <taxon>Mollusca</taxon>
        <taxon>Cephalopoda</taxon>
        <taxon>Coleoidea</taxon>
        <taxon>Decapodiformes</taxon>
        <taxon>Sepiida</taxon>
        <taxon>Sepiina</taxon>
        <taxon>Sepiidae</taxon>
        <taxon>Acanthosepion</taxon>
    </lineage>
</organism>
<comment type="cofactor">
    <cofactor evidence="1">
        <name>Mg(2+)</name>
        <dbReference type="ChEBI" id="CHEBI:18420"/>
    </cofactor>
</comment>
<keyword evidence="1" id="KW-0378">Hydrolase</keyword>
<protein>
    <recommendedName>
        <fullName evidence="1">ATP-dependent DNA helicase</fullName>
        <ecNumber evidence="1">5.6.2.3</ecNumber>
    </recommendedName>
</protein>
<keyword evidence="1" id="KW-0547">Nucleotide-binding</keyword>
<dbReference type="EMBL" id="CAHIKZ030005020">
    <property type="protein sequence ID" value="CAE1318264.1"/>
    <property type="molecule type" value="Genomic_DNA"/>
</dbReference>
<feature type="domain" description="DNA helicase Pif1-like DEAD-box helicase" evidence="2">
    <location>
        <begin position="212"/>
        <end position="318"/>
    </location>
</feature>
<dbReference type="GO" id="GO:0005524">
    <property type="term" value="F:ATP binding"/>
    <property type="evidence" value="ECO:0007669"/>
    <property type="project" value="UniProtKB-KW"/>
</dbReference>
<dbReference type="InterPro" id="IPR010285">
    <property type="entry name" value="DNA_helicase_pif1-like_DEAD"/>
</dbReference>
<name>A0A812E613_ACAPH</name>
<dbReference type="Gene3D" id="3.40.50.300">
    <property type="entry name" value="P-loop containing nucleotide triphosphate hydrolases"/>
    <property type="match status" value="1"/>
</dbReference>
<dbReference type="Pfam" id="PF05970">
    <property type="entry name" value="PIF1"/>
    <property type="match status" value="1"/>
</dbReference>
<keyword evidence="1" id="KW-0234">DNA repair</keyword>
<dbReference type="GO" id="GO:0006281">
    <property type="term" value="P:DNA repair"/>
    <property type="evidence" value="ECO:0007669"/>
    <property type="project" value="UniProtKB-KW"/>
</dbReference>
<proteinExistence type="inferred from homology"/>